<protein>
    <recommendedName>
        <fullName evidence="2">ABC transporter domain-containing protein</fullName>
    </recommendedName>
</protein>
<evidence type="ECO:0000313" key="3">
    <source>
        <dbReference type="EMBL" id="SVD19576.1"/>
    </source>
</evidence>
<dbReference type="PROSITE" id="PS50893">
    <property type="entry name" value="ABC_TRANSPORTER_2"/>
    <property type="match status" value="1"/>
</dbReference>
<sequence>SVRRVPPAVRRQRADSALELVQLSGKYKRRVHQLSGGERQRVSLARALVTEPAILLLDEPLGALDEKLRLEMQVELLELHKKLGMTFIYITHSQEEALTMSDRVILMREGKIIQEGPPRDIFDRPNSHFVADFMGFENLFGGALETVNNGMATVKLGSRMLRGRWCGNGAPAIGETITLGIRAERVHLLCGDEQASSETNRISCRAGTTIYKGKYLDQTVETDVGDIKARIWDSGFDVSQVTNLWWREDDCVIMQGT</sequence>
<dbReference type="PANTHER" id="PTHR42781">
    <property type="entry name" value="SPERMIDINE/PUTRESCINE IMPORT ATP-BINDING PROTEIN POTA"/>
    <property type="match status" value="1"/>
</dbReference>
<evidence type="ECO:0000256" key="1">
    <source>
        <dbReference type="ARBA" id="ARBA00022448"/>
    </source>
</evidence>
<evidence type="ECO:0000259" key="2">
    <source>
        <dbReference type="PROSITE" id="PS50893"/>
    </source>
</evidence>
<dbReference type="InterPro" id="IPR003439">
    <property type="entry name" value="ABC_transporter-like_ATP-bd"/>
</dbReference>
<dbReference type="AlphaFoldDB" id="A0A382TBZ9"/>
<accession>A0A382TBZ9</accession>
<dbReference type="PROSITE" id="PS00211">
    <property type="entry name" value="ABC_TRANSPORTER_1"/>
    <property type="match status" value="1"/>
</dbReference>
<dbReference type="Gene3D" id="2.40.50.100">
    <property type="match status" value="1"/>
</dbReference>
<organism evidence="3">
    <name type="scientific">marine metagenome</name>
    <dbReference type="NCBI Taxonomy" id="408172"/>
    <lineage>
        <taxon>unclassified sequences</taxon>
        <taxon>metagenomes</taxon>
        <taxon>ecological metagenomes</taxon>
    </lineage>
</organism>
<dbReference type="InterPro" id="IPR017871">
    <property type="entry name" value="ABC_transporter-like_CS"/>
</dbReference>
<keyword evidence="1" id="KW-0813">Transport</keyword>
<dbReference type="GO" id="GO:0005524">
    <property type="term" value="F:ATP binding"/>
    <property type="evidence" value="ECO:0007669"/>
    <property type="project" value="InterPro"/>
</dbReference>
<dbReference type="Pfam" id="PF00005">
    <property type="entry name" value="ABC_tran"/>
    <property type="match status" value="1"/>
</dbReference>
<dbReference type="GO" id="GO:0016887">
    <property type="term" value="F:ATP hydrolysis activity"/>
    <property type="evidence" value="ECO:0007669"/>
    <property type="project" value="InterPro"/>
</dbReference>
<dbReference type="SUPFAM" id="SSF50331">
    <property type="entry name" value="MOP-like"/>
    <property type="match status" value="1"/>
</dbReference>
<dbReference type="EMBL" id="UINC01135435">
    <property type="protein sequence ID" value="SVD19576.1"/>
    <property type="molecule type" value="Genomic_DNA"/>
</dbReference>
<name>A0A382TBZ9_9ZZZZ</name>
<dbReference type="InterPro" id="IPR008995">
    <property type="entry name" value="Mo/tungstate-bd_C_term_dom"/>
</dbReference>
<dbReference type="SUPFAM" id="SSF52540">
    <property type="entry name" value="P-loop containing nucleoside triphosphate hydrolases"/>
    <property type="match status" value="1"/>
</dbReference>
<dbReference type="PANTHER" id="PTHR42781:SF4">
    <property type="entry name" value="SPERMIDINE_PUTRESCINE IMPORT ATP-BINDING PROTEIN POTA"/>
    <property type="match status" value="1"/>
</dbReference>
<feature type="non-terminal residue" evidence="3">
    <location>
        <position position="1"/>
    </location>
</feature>
<dbReference type="InterPro" id="IPR027417">
    <property type="entry name" value="P-loop_NTPase"/>
</dbReference>
<reference evidence="3" key="1">
    <citation type="submission" date="2018-05" db="EMBL/GenBank/DDBJ databases">
        <authorList>
            <person name="Lanie J.A."/>
            <person name="Ng W.-L."/>
            <person name="Kazmierczak K.M."/>
            <person name="Andrzejewski T.M."/>
            <person name="Davidsen T.M."/>
            <person name="Wayne K.J."/>
            <person name="Tettelin H."/>
            <person name="Glass J.I."/>
            <person name="Rusch D."/>
            <person name="Podicherti R."/>
            <person name="Tsui H.-C.T."/>
            <person name="Winkler M.E."/>
        </authorList>
    </citation>
    <scope>NUCLEOTIDE SEQUENCE</scope>
</reference>
<dbReference type="Gene3D" id="3.40.50.300">
    <property type="entry name" value="P-loop containing nucleotide triphosphate hydrolases"/>
    <property type="match status" value="1"/>
</dbReference>
<proteinExistence type="predicted"/>
<feature type="domain" description="ABC transporter" evidence="2">
    <location>
        <begin position="3"/>
        <end position="134"/>
    </location>
</feature>
<gene>
    <name evidence="3" type="ORF">METZ01_LOCUS372430</name>
</gene>
<dbReference type="InterPro" id="IPR050093">
    <property type="entry name" value="ABC_SmlMolc_Importer"/>
</dbReference>